<proteinExistence type="predicted"/>
<reference evidence="7 8" key="2">
    <citation type="submission" date="2014-10" db="EMBL/GenBank/DDBJ databases">
        <title>Paracoccus sanguinis sp. nov., isolated from clinical specimens of New York State patients.</title>
        <authorList>
            <person name="Mingle L.A."/>
            <person name="Cole J.A."/>
            <person name="Lapierre P."/>
            <person name="Musser K.A."/>
        </authorList>
    </citation>
    <scope>NUCLEOTIDE SEQUENCE [LARGE SCALE GENOMIC DNA]</scope>
    <source>
        <strain evidence="7 8">HAMBI 3106</strain>
    </source>
</reference>
<evidence type="ECO:0000256" key="6">
    <source>
        <dbReference type="ARBA" id="ARBA00023136"/>
    </source>
</evidence>
<dbReference type="AlphaFoldDB" id="A0A099EYX0"/>
<evidence type="ECO:0000256" key="3">
    <source>
        <dbReference type="ARBA" id="ARBA00022660"/>
    </source>
</evidence>
<dbReference type="Pfam" id="PF04800">
    <property type="entry name" value="NDUS4"/>
    <property type="match status" value="1"/>
</dbReference>
<dbReference type="Proteomes" id="UP000029917">
    <property type="component" value="Unassembled WGS sequence"/>
</dbReference>
<dbReference type="RefSeq" id="WP_036721015.1">
    <property type="nucleotide sequence ID" value="NZ_JRKS01000055.1"/>
</dbReference>
<organism evidence="7 8">
    <name type="scientific">Paracoccus sphaerophysae</name>
    <dbReference type="NCBI Taxonomy" id="690417"/>
    <lineage>
        <taxon>Bacteria</taxon>
        <taxon>Pseudomonadati</taxon>
        <taxon>Pseudomonadota</taxon>
        <taxon>Alphaproteobacteria</taxon>
        <taxon>Rhodobacterales</taxon>
        <taxon>Paracoccaceae</taxon>
        <taxon>Paracoccus</taxon>
    </lineage>
</organism>
<keyword evidence="6" id="KW-0472">Membrane</keyword>
<keyword evidence="5" id="KW-0249">Electron transport</keyword>
<evidence type="ECO:0000256" key="2">
    <source>
        <dbReference type="ARBA" id="ARBA00022448"/>
    </source>
</evidence>
<keyword evidence="8" id="KW-1185">Reference proteome</keyword>
<dbReference type="GO" id="GO:0016020">
    <property type="term" value="C:membrane"/>
    <property type="evidence" value="ECO:0007669"/>
    <property type="project" value="UniProtKB-SubCell"/>
</dbReference>
<keyword evidence="2" id="KW-0813">Transport</keyword>
<dbReference type="OrthoDB" id="7267013at2"/>
<sequence>MRGHNRPPFPPKIPGTDLPSWDVPTAIIYRPARSAMTSAPRPNYWVLEFEPSRPPQIEPLMGYTSSNDPYRPIRLKFPDRDSAVDFAERQDWRYVVREDFVREGVAHRHAPDRWRGEERHRLYKGADAPNAFRIPSRLDRVRTDHRLRRAVDQEGSVDLPSREQAEFDPVIEASLESFPASDPPAWTGVTIAGKE</sequence>
<dbReference type="InterPro" id="IPR006885">
    <property type="entry name" value="NADH_UbQ_FeS_4_mit-like"/>
</dbReference>
<evidence type="ECO:0000256" key="4">
    <source>
        <dbReference type="ARBA" id="ARBA00022946"/>
    </source>
</evidence>
<gene>
    <name evidence="7" type="ORF">IC63_13600</name>
</gene>
<dbReference type="InterPro" id="IPR038532">
    <property type="entry name" value="NDUFS4-like_sf"/>
</dbReference>
<keyword evidence="4" id="KW-0809">Transit peptide</keyword>
<reference evidence="7 8" key="1">
    <citation type="submission" date="2014-09" db="EMBL/GenBank/DDBJ databases">
        <authorList>
            <person name="McGinnis J.M."/>
            <person name="Wolfgang W.J."/>
        </authorList>
    </citation>
    <scope>NUCLEOTIDE SEQUENCE [LARGE SCALE GENOMIC DNA]</scope>
    <source>
        <strain evidence="7 8">HAMBI 3106</strain>
    </source>
</reference>
<evidence type="ECO:0000256" key="5">
    <source>
        <dbReference type="ARBA" id="ARBA00022982"/>
    </source>
</evidence>
<name>A0A099EYX0_9RHOB</name>
<dbReference type="Gene3D" id="3.30.160.190">
    <property type="entry name" value="atu1810 like domain"/>
    <property type="match status" value="1"/>
</dbReference>
<evidence type="ECO:0000256" key="1">
    <source>
        <dbReference type="ARBA" id="ARBA00004370"/>
    </source>
</evidence>
<evidence type="ECO:0000313" key="8">
    <source>
        <dbReference type="Proteomes" id="UP000029917"/>
    </source>
</evidence>
<comment type="subcellular location">
    <subcellularLocation>
        <location evidence="1">Membrane</location>
    </subcellularLocation>
</comment>
<accession>A0A099EYX0</accession>
<comment type="caution">
    <text evidence="7">The sequence shown here is derived from an EMBL/GenBank/DDBJ whole genome shotgun (WGS) entry which is preliminary data.</text>
</comment>
<protein>
    <submittedName>
        <fullName evidence="7">ETC complex I subunit</fullName>
    </submittedName>
</protein>
<dbReference type="EMBL" id="JRKS01000055">
    <property type="protein sequence ID" value="KGJ03181.1"/>
    <property type="molecule type" value="Genomic_DNA"/>
</dbReference>
<dbReference type="GO" id="GO:0022900">
    <property type="term" value="P:electron transport chain"/>
    <property type="evidence" value="ECO:0007669"/>
    <property type="project" value="InterPro"/>
</dbReference>
<evidence type="ECO:0000313" key="7">
    <source>
        <dbReference type="EMBL" id="KGJ03181.1"/>
    </source>
</evidence>
<keyword evidence="3" id="KW-0679">Respiratory chain</keyword>
<dbReference type="STRING" id="690417.IC63_13600"/>